<dbReference type="InterPro" id="IPR013783">
    <property type="entry name" value="Ig-like_fold"/>
</dbReference>
<evidence type="ECO:0000313" key="3">
    <source>
        <dbReference type="Proteomes" id="UP001253848"/>
    </source>
</evidence>
<dbReference type="SUPFAM" id="SSF51126">
    <property type="entry name" value="Pectin lyase-like"/>
    <property type="match status" value="1"/>
</dbReference>
<evidence type="ECO:0000259" key="1">
    <source>
        <dbReference type="PROSITE" id="PS50853"/>
    </source>
</evidence>
<comment type="caution">
    <text evidence="2">The sequence shown here is derived from an EMBL/GenBank/DDBJ whole genome shotgun (WGS) entry which is preliminary data.</text>
</comment>
<dbReference type="Pfam" id="PF16318">
    <property type="entry name" value="DUF4957"/>
    <property type="match status" value="1"/>
</dbReference>
<feature type="domain" description="Fibronectin type-III" evidence="1">
    <location>
        <begin position="40"/>
        <end position="133"/>
    </location>
</feature>
<accession>A0ABU3DTC0</accession>
<dbReference type="InterPro" id="IPR032530">
    <property type="entry name" value="DUF4957"/>
</dbReference>
<protein>
    <submittedName>
        <fullName evidence="2">DUF4957 domain-containing protein</fullName>
    </submittedName>
</protein>
<name>A0ABU3DTC0_9FLAO</name>
<organism evidence="2 3">
    <name type="scientific">Autumnicola psychrophila</name>
    <dbReference type="NCBI Taxonomy" id="3075592"/>
    <lineage>
        <taxon>Bacteria</taxon>
        <taxon>Pseudomonadati</taxon>
        <taxon>Bacteroidota</taxon>
        <taxon>Flavobacteriia</taxon>
        <taxon>Flavobacteriales</taxon>
        <taxon>Flavobacteriaceae</taxon>
        <taxon>Autumnicola</taxon>
    </lineage>
</organism>
<dbReference type="Pfam" id="PF17161">
    <property type="entry name" value="DUF5123"/>
    <property type="match status" value="1"/>
</dbReference>
<dbReference type="Gene3D" id="2.60.40.10">
    <property type="entry name" value="Immunoglobulins"/>
    <property type="match status" value="1"/>
</dbReference>
<dbReference type="RefSeq" id="WP_311500276.1">
    <property type="nucleotide sequence ID" value="NZ_JAVRHN010000008.1"/>
</dbReference>
<dbReference type="PROSITE" id="PS51257">
    <property type="entry name" value="PROKAR_LIPOPROTEIN"/>
    <property type="match status" value="1"/>
</dbReference>
<dbReference type="EMBL" id="JAVRHN010000008">
    <property type="protein sequence ID" value="MDT0686971.1"/>
    <property type="molecule type" value="Genomic_DNA"/>
</dbReference>
<proteinExistence type="predicted"/>
<dbReference type="InterPro" id="IPR036116">
    <property type="entry name" value="FN3_sf"/>
</dbReference>
<dbReference type="InterPro" id="IPR012334">
    <property type="entry name" value="Pectin_lyas_fold"/>
</dbReference>
<keyword evidence="3" id="KW-1185">Reference proteome</keyword>
<evidence type="ECO:0000313" key="2">
    <source>
        <dbReference type="EMBL" id="MDT0686971.1"/>
    </source>
</evidence>
<dbReference type="InterPro" id="IPR033427">
    <property type="entry name" value="DUF5123"/>
</dbReference>
<dbReference type="CDD" id="cd00063">
    <property type="entry name" value="FN3"/>
    <property type="match status" value="1"/>
</dbReference>
<gene>
    <name evidence="2" type="ORF">RM541_11400</name>
</gene>
<reference evidence="2 3" key="1">
    <citation type="submission" date="2023-09" db="EMBL/GenBank/DDBJ databases">
        <authorList>
            <person name="Rey-Velasco X."/>
        </authorList>
    </citation>
    <scope>NUCLEOTIDE SEQUENCE [LARGE SCALE GENOMIC DNA]</scope>
    <source>
        <strain evidence="2 3">F225</strain>
    </source>
</reference>
<dbReference type="InterPro" id="IPR011050">
    <property type="entry name" value="Pectin_lyase_fold/virulence"/>
</dbReference>
<dbReference type="Gene3D" id="2.160.20.10">
    <property type="entry name" value="Single-stranded right-handed beta-helix, Pectin lyase-like"/>
    <property type="match status" value="1"/>
</dbReference>
<dbReference type="PROSITE" id="PS50853">
    <property type="entry name" value="FN3"/>
    <property type="match status" value="1"/>
</dbReference>
<sequence>MKVKYIFKSLLIAILLVVTFTGCDYDKELIEELPVNREFAPVNLSAFVRNQVNVELNWTVNENANSYIVEFANDSLQFNNIVRTVEVNPNELPVLVPLESETLYSIRVKTISDRGLDDSSWATTTTRTLTEQIFIEGEDGDIKSGEAILRWVPGSEVTEISISPGDITYTITAEDRAAGIATVTGLSSETDYTATLLNGSQIRGVKTFTTGIDIGDGKLVTPEDDLLQMITDAVTGDILVLEPGDYTAQTGTVTLDKSLTIRGLRSFDKPLLQLNFELVAGADDVELIDLDLQGLGEGSSDLSDAVRYTGPGNFNSLLISGCNIHDYGRSFIAGNETDAILQTLTVESSIVYDIFTSGGDFIDFRNSDVLNLNLIESTFYNVAPGRDFIRMDASGTSNDTGVTSNILIDSCTLYAVADDDSRRILYVRFVSNDVTVRNTIIANTESEGYADREGIDESPDFSNNNYFNAPGFLDTSQYIFDDSNFFNLDPEFADPSSGDFTISNQTLIDNQIGDPRWR</sequence>
<dbReference type="InterPro" id="IPR003961">
    <property type="entry name" value="FN3_dom"/>
</dbReference>
<dbReference type="Proteomes" id="UP001253848">
    <property type="component" value="Unassembled WGS sequence"/>
</dbReference>
<dbReference type="SUPFAM" id="SSF49265">
    <property type="entry name" value="Fibronectin type III"/>
    <property type="match status" value="1"/>
</dbReference>